<name>A0A392W406_9FABA</name>
<accession>A0A392W406</accession>
<dbReference type="EMBL" id="LXQA011384846">
    <property type="protein sequence ID" value="MCI95368.1"/>
    <property type="molecule type" value="Genomic_DNA"/>
</dbReference>
<proteinExistence type="predicted"/>
<keyword evidence="2" id="KW-1185">Reference proteome</keyword>
<evidence type="ECO:0000313" key="1">
    <source>
        <dbReference type="EMBL" id="MCI95368.1"/>
    </source>
</evidence>
<protein>
    <submittedName>
        <fullName evidence="1">Uncharacterized protein</fullName>
    </submittedName>
</protein>
<dbReference type="Proteomes" id="UP000265520">
    <property type="component" value="Unassembled WGS sequence"/>
</dbReference>
<organism evidence="1 2">
    <name type="scientific">Trifolium medium</name>
    <dbReference type="NCBI Taxonomy" id="97028"/>
    <lineage>
        <taxon>Eukaryota</taxon>
        <taxon>Viridiplantae</taxon>
        <taxon>Streptophyta</taxon>
        <taxon>Embryophyta</taxon>
        <taxon>Tracheophyta</taxon>
        <taxon>Spermatophyta</taxon>
        <taxon>Magnoliopsida</taxon>
        <taxon>eudicotyledons</taxon>
        <taxon>Gunneridae</taxon>
        <taxon>Pentapetalae</taxon>
        <taxon>rosids</taxon>
        <taxon>fabids</taxon>
        <taxon>Fabales</taxon>
        <taxon>Fabaceae</taxon>
        <taxon>Papilionoideae</taxon>
        <taxon>50 kb inversion clade</taxon>
        <taxon>NPAAA clade</taxon>
        <taxon>Hologalegina</taxon>
        <taxon>IRL clade</taxon>
        <taxon>Trifolieae</taxon>
        <taxon>Trifolium</taxon>
    </lineage>
</organism>
<feature type="non-terminal residue" evidence="1">
    <location>
        <position position="1"/>
    </location>
</feature>
<sequence>CHLRVAQGLVARCAMMLSSFVKLQSVARRAGKDGASRQQVLRRLGAFVICASRRRGRRVAPGS</sequence>
<comment type="caution">
    <text evidence="1">The sequence shown here is derived from an EMBL/GenBank/DDBJ whole genome shotgun (WGS) entry which is preliminary data.</text>
</comment>
<evidence type="ECO:0000313" key="2">
    <source>
        <dbReference type="Proteomes" id="UP000265520"/>
    </source>
</evidence>
<dbReference type="AlphaFoldDB" id="A0A392W406"/>
<reference evidence="1 2" key="1">
    <citation type="journal article" date="2018" name="Front. Plant Sci.">
        <title>Red Clover (Trifolium pratense) and Zigzag Clover (T. medium) - A Picture of Genomic Similarities and Differences.</title>
        <authorList>
            <person name="Dluhosova J."/>
            <person name="Istvanek J."/>
            <person name="Nedelnik J."/>
            <person name="Repkova J."/>
        </authorList>
    </citation>
    <scope>NUCLEOTIDE SEQUENCE [LARGE SCALE GENOMIC DNA]</scope>
    <source>
        <strain evidence="2">cv. 10/8</strain>
        <tissue evidence="1">Leaf</tissue>
    </source>
</reference>